<dbReference type="AlphaFoldDB" id="A0A0W8G575"/>
<dbReference type="PROSITE" id="PS00194">
    <property type="entry name" value="THIOREDOXIN_1"/>
    <property type="match status" value="1"/>
</dbReference>
<dbReference type="GO" id="GO:0045454">
    <property type="term" value="P:cell redox homeostasis"/>
    <property type="evidence" value="ECO:0007669"/>
    <property type="project" value="TreeGrafter"/>
</dbReference>
<keyword evidence="4 6" id="KW-1133">Transmembrane helix</keyword>
<dbReference type="GO" id="GO:0017004">
    <property type="term" value="P:cytochrome complex assembly"/>
    <property type="evidence" value="ECO:0007669"/>
    <property type="project" value="InterPro"/>
</dbReference>
<dbReference type="Gene3D" id="3.40.30.10">
    <property type="entry name" value="Glutaredoxin"/>
    <property type="match status" value="1"/>
</dbReference>
<dbReference type="EMBL" id="LNQE01000236">
    <property type="protein sequence ID" value="KUG28293.1"/>
    <property type="molecule type" value="Genomic_DNA"/>
</dbReference>
<dbReference type="GO" id="GO:0015035">
    <property type="term" value="F:protein-disulfide reductase activity"/>
    <property type="evidence" value="ECO:0007669"/>
    <property type="project" value="TreeGrafter"/>
</dbReference>
<evidence type="ECO:0000256" key="1">
    <source>
        <dbReference type="ARBA" id="ARBA00004651"/>
    </source>
</evidence>
<dbReference type="PANTHER" id="PTHR32234">
    <property type="entry name" value="THIOL:DISULFIDE INTERCHANGE PROTEIN DSBD"/>
    <property type="match status" value="1"/>
</dbReference>
<evidence type="ECO:0000259" key="7">
    <source>
        <dbReference type="PROSITE" id="PS51352"/>
    </source>
</evidence>
<feature type="transmembrane region" description="Helical" evidence="6">
    <location>
        <begin position="312"/>
        <end position="333"/>
    </location>
</feature>
<feature type="transmembrane region" description="Helical" evidence="6">
    <location>
        <begin position="481"/>
        <end position="500"/>
    </location>
</feature>
<sequence length="664" mass="70091">MTRPSLRFILRLLLPCLLAMSGMHALARTAPAASGLLPPGQAAAAKAVPVVLETALYALPPGTDGGRLAVLLFTPAQGWHAYGHMPGDTGQAASASLRLVPGDTPLPAYFPEGLQKPDLFEPEKTANIHDAPTRVFVPLPPDSPPGSRLAGTLNLFLCSATSCWPAALPVDLPLDEQASPPPAATQPWWPEFDAAKAATARVWAMTQASAQTMAQTSAQDLAESSGGTMAQASPAAAGESAAVPVLAPRSHTPSLEVSGLVKAALLAFLAGFILNFMPCVLPVVSLKLSSLLAVCCHENATARHRILREHNLFFALGVMVYFLALSLILWLAGMAWGQIFQSATLTLVLTVVLFALTMSLFGVFHLPVIDLKMPGKATGDSRTGAFLTGVLATLLATPCSGPFLGGVLAWTLLQPLATVMAVFTCLGLGMALPYILLAIWPQLARFMPRPGNWMVSLEQGMGFLLAGSCIYFLTILPTDKLVPALLALWATALAAWIWGRFTNLSQSGLHRFVVRGAAVLLVVAATAFAAADREPPRLAWMAWTPAEFEARHGRENLLVTFTADWCPTCKLLERTVLVPDTLGPLVEKYGLTLMKADLTGQSPEAMALLAALGSRSIPLTALFPAGEGASAPLVLRDLYTGGALREAMDEAFAAAPDTAKKPSP</sequence>
<evidence type="ECO:0000313" key="8">
    <source>
        <dbReference type="EMBL" id="KUG28293.1"/>
    </source>
</evidence>
<dbReference type="InterPro" id="IPR036249">
    <property type="entry name" value="Thioredoxin-like_sf"/>
</dbReference>
<evidence type="ECO:0000256" key="3">
    <source>
        <dbReference type="ARBA" id="ARBA00022692"/>
    </source>
</evidence>
<dbReference type="InterPro" id="IPR017937">
    <property type="entry name" value="Thioredoxin_CS"/>
</dbReference>
<feature type="transmembrane region" description="Helical" evidence="6">
    <location>
        <begin position="512"/>
        <end position="531"/>
    </location>
</feature>
<keyword evidence="5 6" id="KW-0472">Membrane</keyword>
<keyword evidence="2" id="KW-1003">Cell membrane</keyword>
<dbReference type="GO" id="GO:0005886">
    <property type="term" value="C:plasma membrane"/>
    <property type="evidence" value="ECO:0007669"/>
    <property type="project" value="UniProtKB-SubCell"/>
</dbReference>
<feature type="transmembrane region" description="Helical" evidence="6">
    <location>
        <begin position="416"/>
        <end position="440"/>
    </location>
</feature>
<protein>
    <recommendedName>
        <fullName evidence="7">Thioredoxin domain-containing protein</fullName>
    </recommendedName>
</protein>
<evidence type="ECO:0000256" key="5">
    <source>
        <dbReference type="ARBA" id="ARBA00023136"/>
    </source>
</evidence>
<comment type="caution">
    <text evidence="8">The sequence shown here is derived from an EMBL/GenBank/DDBJ whole genome shotgun (WGS) entry which is preliminary data.</text>
</comment>
<evidence type="ECO:0000256" key="4">
    <source>
        <dbReference type="ARBA" id="ARBA00022989"/>
    </source>
</evidence>
<feature type="domain" description="Thioredoxin" evidence="7">
    <location>
        <begin position="519"/>
        <end position="653"/>
    </location>
</feature>
<dbReference type="Pfam" id="PF02683">
    <property type="entry name" value="DsbD_TM"/>
    <property type="match status" value="1"/>
</dbReference>
<feature type="transmembrane region" description="Helical" evidence="6">
    <location>
        <begin position="339"/>
        <end position="364"/>
    </location>
</feature>
<gene>
    <name evidence="8" type="ORF">ASZ90_001838</name>
</gene>
<evidence type="ECO:0000256" key="2">
    <source>
        <dbReference type="ARBA" id="ARBA00022475"/>
    </source>
</evidence>
<dbReference type="InterPro" id="IPR003834">
    <property type="entry name" value="Cyt_c_assmbl_TM_dom"/>
</dbReference>
<feature type="transmembrane region" description="Helical" evidence="6">
    <location>
        <begin position="452"/>
        <end position="475"/>
    </location>
</feature>
<dbReference type="InterPro" id="IPR013766">
    <property type="entry name" value="Thioredoxin_domain"/>
</dbReference>
<dbReference type="PANTHER" id="PTHR32234:SF3">
    <property type="entry name" value="SUPPRESSION OF COPPER SENSITIVITY PROTEIN"/>
    <property type="match status" value="1"/>
</dbReference>
<proteinExistence type="predicted"/>
<dbReference type="PROSITE" id="PS51352">
    <property type="entry name" value="THIOREDOXIN_2"/>
    <property type="match status" value="1"/>
</dbReference>
<dbReference type="Pfam" id="PF13899">
    <property type="entry name" value="Thioredoxin_7"/>
    <property type="match status" value="1"/>
</dbReference>
<comment type="subcellular location">
    <subcellularLocation>
        <location evidence="1">Cell membrane</location>
        <topology evidence="1">Multi-pass membrane protein</topology>
    </subcellularLocation>
</comment>
<reference evidence="8" key="1">
    <citation type="journal article" date="2015" name="Proc. Natl. Acad. Sci. U.S.A.">
        <title>Networks of energetic and metabolic interactions define dynamics in microbial communities.</title>
        <authorList>
            <person name="Embree M."/>
            <person name="Liu J.K."/>
            <person name="Al-Bassam M.M."/>
            <person name="Zengler K."/>
        </authorList>
    </citation>
    <scope>NUCLEOTIDE SEQUENCE</scope>
</reference>
<dbReference type="SUPFAM" id="SSF52833">
    <property type="entry name" value="Thioredoxin-like"/>
    <property type="match status" value="1"/>
</dbReference>
<accession>A0A0W8G575</accession>
<feature type="transmembrane region" description="Helical" evidence="6">
    <location>
        <begin position="263"/>
        <end position="284"/>
    </location>
</feature>
<keyword evidence="3 6" id="KW-0812">Transmembrane</keyword>
<name>A0A0W8G575_9ZZZZ</name>
<feature type="transmembrane region" description="Helical" evidence="6">
    <location>
        <begin position="385"/>
        <end position="410"/>
    </location>
</feature>
<evidence type="ECO:0000256" key="6">
    <source>
        <dbReference type="SAM" id="Phobius"/>
    </source>
</evidence>
<organism evidence="8">
    <name type="scientific">hydrocarbon metagenome</name>
    <dbReference type="NCBI Taxonomy" id="938273"/>
    <lineage>
        <taxon>unclassified sequences</taxon>
        <taxon>metagenomes</taxon>
        <taxon>ecological metagenomes</taxon>
    </lineage>
</organism>